<feature type="region of interest" description="Disordered" evidence="4">
    <location>
        <begin position="341"/>
        <end position="375"/>
    </location>
</feature>
<sequence>MGKGITRRGRPPARAVAVFCTGVLAAGTLAACGSSGGLKINVYQAPEDNFQSVVDNCNKQANGRYEIVYNKLPRGSDDQRLQMARRLAAGDQSLDVLGLDVTWVPEFAEAGWAEEWTGQHKETASAGVLPAPLKTAEWNGKLYGAPKNTNVQLLWYDDRVTPKPPATWDEMIAQSKQLKAQGKPYQIVFTGAQYEGLVVVYNTLVQSAGGHILSEDGKSVVLDEGAVKALEILKNVTASGITDPSLTTFQEDETRQAFQQGNAAFELNWPFVYPSFAKEKKADLPHFKWAKYPEVNPGDTAKTTIGGIDFAVSTYSQHKPEAFEAALCLRSPENQKFSALKDGVPPTLESIYGDDTPLDPSKPEGSDNPSMGSTYPMRATIVDALKTASLRPLTPAYQSMSTVMSKVLSPPAEIDPRKTADRLRKELNDALESKGVIP</sequence>
<proteinExistence type="inferred from homology"/>
<dbReference type="EMBL" id="BAAANN010000020">
    <property type="protein sequence ID" value="GAA1970219.1"/>
    <property type="molecule type" value="Genomic_DNA"/>
</dbReference>
<dbReference type="Proteomes" id="UP001501116">
    <property type="component" value="Unassembled WGS sequence"/>
</dbReference>
<dbReference type="Gene3D" id="3.40.190.10">
    <property type="entry name" value="Periplasmic binding protein-like II"/>
    <property type="match status" value="2"/>
</dbReference>
<dbReference type="Pfam" id="PF01547">
    <property type="entry name" value="SBP_bac_1"/>
    <property type="match status" value="1"/>
</dbReference>
<accession>A0ABN2RJX5</accession>
<reference evidence="6 7" key="1">
    <citation type="journal article" date="2019" name="Int. J. Syst. Evol. Microbiol.">
        <title>The Global Catalogue of Microorganisms (GCM) 10K type strain sequencing project: providing services to taxonomists for standard genome sequencing and annotation.</title>
        <authorList>
            <consortium name="The Broad Institute Genomics Platform"/>
            <consortium name="The Broad Institute Genome Sequencing Center for Infectious Disease"/>
            <person name="Wu L."/>
            <person name="Ma J."/>
        </authorList>
    </citation>
    <scope>NUCLEOTIDE SEQUENCE [LARGE SCALE GENOMIC DNA]</scope>
    <source>
        <strain evidence="6 7">JCM 14545</strain>
    </source>
</reference>
<gene>
    <name evidence="6" type="ORF">GCM10009754_49980</name>
</gene>
<evidence type="ECO:0000256" key="3">
    <source>
        <dbReference type="ARBA" id="ARBA00022729"/>
    </source>
</evidence>
<keyword evidence="3 5" id="KW-0732">Signal</keyword>
<name>A0ABN2RJX5_9PSEU</name>
<comment type="similarity">
    <text evidence="1">Belongs to the bacterial solute-binding protein 1 family.</text>
</comment>
<keyword evidence="7" id="KW-1185">Reference proteome</keyword>
<evidence type="ECO:0000256" key="4">
    <source>
        <dbReference type="SAM" id="MobiDB-lite"/>
    </source>
</evidence>
<dbReference type="InterPro" id="IPR006059">
    <property type="entry name" value="SBP"/>
</dbReference>
<dbReference type="PANTHER" id="PTHR30061">
    <property type="entry name" value="MALTOSE-BINDING PERIPLASMIC PROTEIN"/>
    <property type="match status" value="1"/>
</dbReference>
<dbReference type="PANTHER" id="PTHR30061:SF50">
    <property type="entry name" value="MALTOSE_MALTODEXTRIN-BINDING PERIPLASMIC PROTEIN"/>
    <property type="match status" value="1"/>
</dbReference>
<feature type="chain" id="PRO_5047278485" evidence="5">
    <location>
        <begin position="31"/>
        <end position="438"/>
    </location>
</feature>
<dbReference type="SUPFAM" id="SSF53850">
    <property type="entry name" value="Periplasmic binding protein-like II"/>
    <property type="match status" value="1"/>
</dbReference>
<evidence type="ECO:0000256" key="5">
    <source>
        <dbReference type="SAM" id="SignalP"/>
    </source>
</evidence>
<dbReference type="CDD" id="cd14750">
    <property type="entry name" value="PBP2_TMBP"/>
    <property type="match status" value="1"/>
</dbReference>
<organism evidence="6 7">
    <name type="scientific">Amycolatopsis minnesotensis</name>
    <dbReference type="NCBI Taxonomy" id="337894"/>
    <lineage>
        <taxon>Bacteria</taxon>
        <taxon>Bacillati</taxon>
        <taxon>Actinomycetota</taxon>
        <taxon>Actinomycetes</taxon>
        <taxon>Pseudonocardiales</taxon>
        <taxon>Pseudonocardiaceae</taxon>
        <taxon>Amycolatopsis</taxon>
    </lineage>
</organism>
<comment type="caution">
    <text evidence="6">The sequence shown here is derived from an EMBL/GenBank/DDBJ whole genome shotgun (WGS) entry which is preliminary data.</text>
</comment>
<feature type="signal peptide" evidence="5">
    <location>
        <begin position="1"/>
        <end position="30"/>
    </location>
</feature>
<dbReference type="PROSITE" id="PS51257">
    <property type="entry name" value="PROKAR_LIPOPROTEIN"/>
    <property type="match status" value="1"/>
</dbReference>
<evidence type="ECO:0000256" key="1">
    <source>
        <dbReference type="ARBA" id="ARBA00008520"/>
    </source>
</evidence>
<keyword evidence="2" id="KW-0813">Transport</keyword>
<evidence type="ECO:0000313" key="7">
    <source>
        <dbReference type="Proteomes" id="UP001501116"/>
    </source>
</evidence>
<dbReference type="RefSeq" id="WP_344423465.1">
    <property type="nucleotide sequence ID" value="NZ_BAAANN010000020.1"/>
</dbReference>
<evidence type="ECO:0000256" key="2">
    <source>
        <dbReference type="ARBA" id="ARBA00022448"/>
    </source>
</evidence>
<protein>
    <submittedName>
        <fullName evidence="6">ABC transporter substrate-binding protein</fullName>
    </submittedName>
</protein>
<evidence type="ECO:0000313" key="6">
    <source>
        <dbReference type="EMBL" id="GAA1970219.1"/>
    </source>
</evidence>